<dbReference type="PANTHER" id="PTHR46586:SF3">
    <property type="entry name" value="ANKYRIN REPEAT-CONTAINING PROTEIN"/>
    <property type="match status" value="1"/>
</dbReference>
<dbReference type="AlphaFoldDB" id="A0A6A3I1J2"/>
<protein>
    <submittedName>
        <fullName evidence="2">Uncharacterized protein</fullName>
    </submittedName>
</protein>
<dbReference type="EMBL" id="QXFV01003449">
    <property type="protein sequence ID" value="KAE8976666.1"/>
    <property type="molecule type" value="Genomic_DNA"/>
</dbReference>
<feature type="region of interest" description="Disordered" evidence="1">
    <location>
        <begin position="434"/>
        <end position="455"/>
    </location>
</feature>
<evidence type="ECO:0000313" key="2">
    <source>
        <dbReference type="EMBL" id="KAE8976666.1"/>
    </source>
</evidence>
<proteinExistence type="predicted"/>
<comment type="caution">
    <text evidence="2">The sequence shown here is derived from an EMBL/GenBank/DDBJ whole genome shotgun (WGS) entry which is preliminary data.</text>
</comment>
<dbReference type="InterPro" id="IPR036770">
    <property type="entry name" value="Ankyrin_rpt-contain_sf"/>
</dbReference>
<dbReference type="InterPro" id="IPR002110">
    <property type="entry name" value="Ankyrin_rpt"/>
</dbReference>
<dbReference type="Gene3D" id="1.25.40.20">
    <property type="entry name" value="Ankyrin repeat-containing domain"/>
    <property type="match status" value="2"/>
</dbReference>
<gene>
    <name evidence="2" type="ORF">PR001_g25355</name>
</gene>
<name>A0A6A3I1J2_9STRA</name>
<accession>A0A6A3I1J2</accession>
<reference evidence="2 3" key="1">
    <citation type="submission" date="2018-09" db="EMBL/GenBank/DDBJ databases">
        <title>Genomic investigation of the strawberry pathogen Phytophthora fragariae indicates pathogenicity is determined by transcriptional variation in three key races.</title>
        <authorList>
            <person name="Adams T.M."/>
            <person name="Armitage A.D."/>
            <person name="Sobczyk M.K."/>
            <person name="Bates H.J."/>
            <person name="Dunwell J.M."/>
            <person name="Nellist C.F."/>
            <person name="Harrison R.J."/>
        </authorList>
    </citation>
    <scope>NUCLEOTIDE SEQUENCE [LARGE SCALE GENOMIC DNA]</scope>
    <source>
        <strain evidence="2 3">SCRP249</strain>
    </source>
</reference>
<dbReference type="SMART" id="SM00248">
    <property type="entry name" value="ANK"/>
    <property type="match status" value="7"/>
</dbReference>
<dbReference type="InterPro" id="IPR052050">
    <property type="entry name" value="SecEffector_AnkRepeat"/>
</dbReference>
<dbReference type="Pfam" id="PF13637">
    <property type="entry name" value="Ank_4"/>
    <property type="match status" value="1"/>
</dbReference>
<evidence type="ECO:0000256" key="1">
    <source>
        <dbReference type="SAM" id="MobiDB-lite"/>
    </source>
</evidence>
<dbReference type="Pfam" id="PF12796">
    <property type="entry name" value="Ank_2"/>
    <property type="match status" value="1"/>
</dbReference>
<sequence>MPDIVNTPPPLLAVDLLFRSKPQFSDLHHVVNSVSVFLDSSVELPLHEACQLSSLKLLNRLWDSSEMFADGNNATSDRSWTLRKYIRSDRHYRQHQFTRSLTEAVRLGNMEMVRWLAARFEGCKVKKSVVVEAAIAGCLKALMFFYARDNTSADPSIQAQRVGFGVEWTGEHLTAAVENGHGSAAWWLGTHFPHAEDMSKALNAAVCNGDIAMAEWLLARGTAWTRGDSALKPAHHVTTKGRVDVLQWLGRVGQLDGVIGIVLVAAKAGQLHAVRWLLDRDTAIQEASRKLHLTALGREASLSIHIAAVSGCLRTAKYLRAQAKAPTDSLQRATQTLEQKRQLEIFSRQFGSSAEAAVVSGKTMTLAARNGHLQVVKWLYDEYDKDPDANLFDWSETSYSYPPVYTVAMDSAAQFGHLEVVKYLHQLSQSTDAECSKKRKRDEAHSQPPKCTKRAMNGAAANGHLAVVEWLDQNRTEGCAAEAMDSAAAGGHLEVVKWLHEHRSEGCSTAAIDGAAAKGHLEVVQWLHENTRAGCTTSAMDQAAAGGHLNVVKWLHEHRTEGCTTSAMDLAAIYGHLNVVKWLHRNRTEGCTTTAIDETSETGNLRMLQWLQRHRSERGTEEALSLATIKNHFEVFLFLNSQCHMRCTDNQPALAYENFRQEIQDWIIEHYPEFRGTIPEDD</sequence>
<dbReference type="PANTHER" id="PTHR46586">
    <property type="entry name" value="ANKYRIN REPEAT-CONTAINING PROTEIN"/>
    <property type="match status" value="1"/>
</dbReference>
<organism evidence="2 3">
    <name type="scientific">Phytophthora rubi</name>
    <dbReference type="NCBI Taxonomy" id="129364"/>
    <lineage>
        <taxon>Eukaryota</taxon>
        <taxon>Sar</taxon>
        <taxon>Stramenopiles</taxon>
        <taxon>Oomycota</taxon>
        <taxon>Peronosporomycetes</taxon>
        <taxon>Peronosporales</taxon>
        <taxon>Peronosporaceae</taxon>
        <taxon>Phytophthora</taxon>
    </lineage>
</organism>
<dbReference type="Proteomes" id="UP000429607">
    <property type="component" value="Unassembled WGS sequence"/>
</dbReference>
<dbReference type="SUPFAM" id="SSF48403">
    <property type="entry name" value="Ankyrin repeat"/>
    <property type="match status" value="1"/>
</dbReference>
<evidence type="ECO:0000313" key="3">
    <source>
        <dbReference type="Proteomes" id="UP000429607"/>
    </source>
</evidence>